<proteinExistence type="predicted"/>
<dbReference type="GO" id="GO:0044281">
    <property type="term" value="P:small molecule metabolic process"/>
    <property type="evidence" value="ECO:0007669"/>
    <property type="project" value="UniProtKB-ARBA"/>
</dbReference>
<evidence type="ECO:0000259" key="4">
    <source>
        <dbReference type="Pfam" id="PF01855"/>
    </source>
</evidence>
<evidence type="ECO:0000256" key="3">
    <source>
        <dbReference type="PIRNR" id="PIRNR006439"/>
    </source>
</evidence>
<keyword evidence="3" id="KW-0249">Electron transport</keyword>
<protein>
    <recommendedName>
        <fullName evidence="3">Indolepyruvate oxidoreductase subunit IorA</fullName>
        <shortName evidence="3">IOR</shortName>
        <ecNumber evidence="3">1.2.7.8</ecNumber>
    </recommendedName>
    <alternativeName>
        <fullName evidence="3">Indolepyruvate ferredoxin oxidoreductase subunit alpha</fullName>
    </alternativeName>
</protein>
<dbReference type="InterPro" id="IPR002880">
    <property type="entry name" value="Pyrv_Fd/Flavodoxin_OxRdtase_N"/>
</dbReference>
<organism evidence="6 7">
    <name type="scientific">Gracilinema caldarium (strain ATCC 51460 / DSM 7334 / H1)</name>
    <name type="common">Treponema caldarium</name>
    <dbReference type="NCBI Taxonomy" id="744872"/>
    <lineage>
        <taxon>Bacteria</taxon>
        <taxon>Pseudomonadati</taxon>
        <taxon>Spirochaetota</taxon>
        <taxon>Spirochaetia</taxon>
        <taxon>Spirochaetales</taxon>
        <taxon>Breznakiellaceae</taxon>
        <taxon>Gracilinema</taxon>
    </lineage>
</organism>
<dbReference type="InterPro" id="IPR017721">
    <property type="entry name" value="IorA"/>
</dbReference>
<keyword evidence="3" id="KW-0411">Iron-sulfur</keyword>
<evidence type="ECO:0000256" key="1">
    <source>
        <dbReference type="ARBA" id="ARBA00022723"/>
    </source>
</evidence>
<accession>F8F1S3</accession>
<dbReference type="HOGENOM" id="CLU_017727_0_0_12"/>
<dbReference type="Gene3D" id="3.40.50.970">
    <property type="match status" value="2"/>
</dbReference>
<dbReference type="GO" id="GO:0030976">
    <property type="term" value="F:thiamine pyrophosphate binding"/>
    <property type="evidence" value="ECO:0007669"/>
    <property type="project" value="InterPro"/>
</dbReference>
<keyword evidence="3" id="KW-0408">Iron</keyword>
<dbReference type="PIRSF" id="PIRSF006439">
    <property type="entry name" value="Indolepyruvate_ferr_oxidored"/>
    <property type="match status" value="1"/>
</dbReference>
<evidence type="ECO:0000313" key="6">
    <source>
        <dbReference type="EMBL" id="AEJ19407.1"/>
    </source>
</evidence>
<name>F8F1S3_GRAC1</name>
<keyword evidence="3" id="KW-0813">Transport</keyword>
<dbReference type="STRING" id="744872.Spica_1261"/>
<keyword evidence="2 3" id="KW-0560">Oxidoreductase</keyword>
<feature type="domain" description="Pyruvate flavodoxin/ferredoxin oxidoreductase pyrimidine binding" evidence="4">
    <location>
        <begin position="29"/>
        <end position="202"/>
    </location>
</feature>
<dbReference type="eggNOG" id="COG4231">
    <property type="taxonomic scope" value="Bacteria"/>
</dbReference>
<dbReference type="PANTHER" id="PTHR43710">
    <property type="entry name" value="2-HYDROXYACYL-COA LYASE"/>
    <property type="match status" value="1"/>
</dbReference>
<gene>
    <name evidence="6" type="ordered locus">Spica_1261</name>
</gene>
<reference evidence="7" key="1">
    <citation type="journal article" date="2013" name="Stand. Genomic Sci.">
        <title>Genome sequence of the thermophilic fresh-water bacterium Spirochaeta caldaria type strain (H1(T)), reclassification of Spirochaeta caldaria, Spirochaeta stenostrepta, and Spirochaeta zuelzerae in the genus Treponema as Treponema caldaria comb. nov., Treponema stenostrepta comb. nov., and Treponema zuelzerae comb. nov., and emendation of the genus Treponema.</title>
        <authorList>
            <person name="Abt B."/>
            <person name="Goker M."/>
            <person name="Scheuner C."/>
            <person name="Han C."/>
            <person name="Lu M."/>
            <person name="Misra M."/>
            <person name="Lapidus A."/>
            <person name="Nolan M."/>
            <person name="Lucas S."/>
            <person name="Hammon N."/>
            <person name="Deshpande S."/>
            <person name="Cheng J.F."/>
            <person name="Tapia R."/>
            <person name="Goodwin L.A."/>
            <person name="Pitluck S."/>
            <person name="Liolios K."/>
            <person name="Pagani I."/>
            <person name="Ivanova N."/>
            <person name="Mavromatis K."/>
            <person name="Mikhailova N."/>
            <person name="Huntemann M."/>
            <person name="Pati A."/>
            <person name="Chen A."/>
            <person name="Palaniappan K."/>
            <person name="Land M."/>
            <person name="Hauser L."/>
            <person name="Jeffries C.D."/>
            <person name="Rohde M."/>
            <person name="Spring S."/>
            <person name="Gronow S."/>
            <person name="Detter J.C."/>
            <person name="Bristow J."/>
            <person name="Eisen J.A."/>
            <person name="Markowitz V."/>
            <person name="Hugenholtz P."/>
            <person name="Kyrpides N.C."/>
            <person name="Woyke T."/>
            <person name="Klenk H.P."/>
        </authorList>
    </citation>
    <scope>NUCLEOTIDE SEQUENCE</scope>
    <source>
        <strain evidence="7">ATCC 51460 / DSM 7334 / H1</strain>
    </source>
</reference>
<dbReference type="Proteomes" id="UP000000503">
    <property type="component" value="Chromosome"/>
</dbReference>
<comment type="cofactor">
    <cofactor evidence="3">
        <name>[4Fe-4S] cluster</name>
        <dbReference type="ChEBI" id="CHEBI:49883"/>
    </cofactor>
    <text evidence="3">Binds 2 [4Fe-4S] clusters. In this family the first cluster has a non-standard and varying [4Fe-4S] binding motif CX(2)CX(2)CX(4-5)CP.</text>
</comment>
<feature type="domain" description="Thiamine pyrophosphate enzyme TPP-binding" evidence="5">
    <location>
        <begin position="406"/>
        <end position="491"/>
    </location>
</feature>
<dbReference type="EMBL" id="CP002868">
    <property type="protein sequence ID" value="AEJ19407.1"/>
    <property type="molecule type" value="Genomic_DNA"/>
</dbReference>
<keyword evidence="3" id="KW-0004">4Fe-4S</keyword>
<dbReference type="Pfam" id="PF02775">
    <property type="entry name" value="TPP_enzyme_C"/>
    <property type="match status" value="1"/>
</dbReference>
<evidence type="ECO:0000313" key="7">
    <source>
        <dbReference type="Proteomes" id="UP000000503"/>
    </source>
</evidence>
<dbReference type="EC" id="1.2.7.8" evidence="3"/>
<dbReference type="CDD" id="cd02008">
    <property type="entry name" value="TPP_IOR_alpha"/>
    <property type="match status" value="1"/>
</dbReference>
<evidence type="ECO:0000256" key="2">
    <source>
        <dbReference type="ARBA" id="ARBA00023002"/>
    </source>
</evidence>
<dbReference type="GO" id="GO:0046872">
    <property type="term" value="F:metal ion binding"/>
    <property type="evidence" value="ECO:0007669"/>
    <property type="project" value="UniProtKB-UniRule"/>
</dbReference>
<comment type="catalytic activity">
    <reaction evidence="3">
        <text>indole-3-pyruvate + 2 oxidized [2Fe-2S]-[ferredoxin] + CoA = (indol-3-yl)acetyl-CoA + 2 reduced [2Fe-2S]-[ferredoxin] + CO2 + H(+)</text>
        <dbReference type="Rhea" id="RHEA:12645"/>
        <dbReference type="Rhea" id="RHEA-COMP:10000"/>
        <dbReference type="Rhea" id="RHEA-COMP:10001"/>
        <dbReference type="ChEBI" id="CHEBI:15378"/>
        <dbReference type="ChEBI" id="CHEBI:16526"/>
        <dbReference type="ChEBI" id="CHEBI:17640"/>
        <dbReference type="ChEBI" id="CHEBI:33737"/>
        <dbReference type="ChEBI" id="CHEBI:33738"/>
        <dbReference type="ChEBI" id="CHEBI:57271"/>
        <dbReference type="ChEBI" id="CHEBI:57287"/>
        <dbReference type="EC" id="1.2.7.8"/>
    </reaction>
</comment>
<dbReference type="PANTHER" id="PTHR43710:SF5">
    <property type="entry name" value="INDOLEPYRUVATE FERREDOXIN OXIDOREDUCTASE ALPHA SUBUNIT"/>
    <property type="match status" value="1"/>
</dbReference>
<sequence>MYSTGPIKACKVDVMEELALLGDEAVALGAIHAGLTAAYGYPGTPSTEIMERLIAEYEAGGPKAAWCTNEKTALEAALGVSFAGRRAMVTMKHVGLNVAADPFVNGALLGIKGGLVIAVADDPGMHSSQNEQDSRFYASFALVPCLEPRTQQEAYDLTREAFDISETFHVPVLLRLVTRLSHARSGVRTAPSRDQNSLSKADKREWMLLPAYARRRYASLLERQSSIHVWSEAHPVNRLELEGRDLSRVVITTGLGGNYYEENLADLKVHLQNQGRRLPARLHIGVYPAPQALIRRLCQDAQEILIIEEGQPLVEQNLRGILPQKPVIHGKLDGTLPASGELDPDVVRPALGIAARPALQISALQDGSFTLPGRPPQLCNGCPHGDSYTTLQLAVEGLESVAITSDIGCYALGATPPYDVPETIVCMGASVNMAKGAADAGIQHAIGVIGDSTFLHSGITPLIDAIASNTPMTLVILDNSIVAMTGCQDTMLPSEGIAQLVLGLGVEPDHVIQLEAKRSNLEVNAEILRKEILYQGVSVVIFKRECIEAIKKRQKLEAAKKAKPVCEDRGGQA</sequence>
<dbReference type="KEGG" id="scd:Spica_1261"/>
<dbReference type="GO" id="GO:0051539">
    <property type="term" value="F:4 iron, 4 sulfur cluster binding"/>
    <property type="evidence" value="ECO:0007669"/>
    <property type="project" value="UniProtKB-UniRule"/>
</dbReference>
<dbReference type="InterPro" id="IPR029061">
    <property type="entry name" value="THDP-binding"/>
</dbReference>
<dbReference type="InterPro" id="IPR011766">
    <property type="entry name" value="TPP_enzyme_TPP-bd"/>
</dbReference>
<dbReference type="GO" id="GO:0043805">
    <property type="term" value="F:indolepyruvate ferredoxin oxidoreductase activity"/>
    <property type="evidence" value="ECO:0007669"/>
    <property type="project" value="UniProtKB-UniRule"/>
</dbReference>
<dbReference type="CDD" id="cd07034">
    <property type="entry name" value="TPP_PYR_PFOR_IOR-alpha_like"/>
    <property type="match status" value="1"/>
</dbReference>
<dbReference type="AlphaFoldDB" id="F8F1S3"/>
<dbReference type="SUPFAM" id="SSF52518">
    <property type="entry name" value="Thiamin diphosphate-binding fold (THDP-binding)"/>
    <property type="match status" value="2"/>
</dbReference>
<dbReference type="InterPro" id="IPR045025">
    <property type="entry name" value="HACL1-like"/>
</dbReference>
<keyword evidence="7" id="KW-1185">Reference proteome</keyword>
<dbReference type="Pfam" id="PF01855">
    <property type="entry name" value="POR_N"/>
    <property type="match status" value="1"/>
</dbReference>
<keyword evidence="1 3" id="KW-0479">Metal-binding</keyword>
<comment type="function">
    <text evidence="3">Catalyzes the ferredoxin-dependent oxidative decarboxylation of arylpyruvates.</text>
</comment>
<evidence type="ECO:0000259" key="5">
    <source>
        <dbReference type="Pfam" id="PF02775"/>
    </source>
</evidence>
<dbReference type="FunFam" id="3.40.50.970:FF:000039">
    <property type="entry name" value="Indolepyruvate oxidoreductase subunit IorA"/>
    <property type="match status" value="1"/>
</dbReference>